<dbReference type="PROSITE" id="PS51782">
    <property type="entry name" value="LYSM"/>
    <property type="match status" value="1"/>
</dbReference>
<organism evidence="2 3">
    <name type="scientific">Salinarimonas ramus</name>
    <dbReference type="NCBI Taxonomy" id="690164"/>
    <lineage>
        <taxon>Bacteria</taxon>
        <taxon>Pseudomonadati</taxon>
        <taxon>Pseudomonadota</taxon>
        <taxon>Alphaproteobacteria</taxon>
        <taxon>Hyphomicrobiales</taxon>
        <taxon>Salinarimonadaceae</taxon>
        <taxon>Salinarimonas</taxon>
    </lineage>
</organism>
<gene>
    <name evidence="2" type="ORF">GCM10011322_20300</name>
</gene>
<protein>
    <recommendedName>
        <fullName evidence="1">LysM domain-containing protein</fullName>
    </recommendedName>
</protein>
<reference evidence="2 3" key="1">
    <citation type="journal article" date="2014" name="Int. J. Syst. Evol. Microbiol.">
        <title>Complete genome sequence of Corynebacterium casei LMG S-19264T (=DSM 44701T), isolated from a smear-ripened cheese.</title>
        <authorList>
            <consortium name="US DOE Joint Genome Institute (JGI-PGF)"/>
            <person name="Walter F."/>
            <person name="Albersmeier A."/>
            <person name="Kalinowski J."/>
            <person name="Ruckert C."/>
        </authorList>
    </citation>
    <scope>NUCLEOTIDE SEQUENCE [LARGE SCALE GENOMIC DNA]</scope>
    <source>
        <strain evidence="2 3">CGMCC 1.9161</strain>
    </source>
</reference>
<keyword evidence="3" id="KW-1185">Reference proteome</keyword>
<evidence type="ECO:0000313" key="2">
    <source>
        <dbReference type="EMBL" id="GGK33590.1"/>
    </source>
</evidence>
<dbReference type="Proteomes" id="UP000600449">
    <property type="component" value="Unassembled WGS sequence"/>
</dbReference>
<dbReference type="InterPro" id="IPR018392">
    <property type="entry name" value="LysM"/>
</dbReference>
<dbReference type="RefSeq" id="WP_188912364.1">
    <property type="nucleotide sequence ID" value="NZ_BMMF01000005.1"/>
</dbReference>
<evidence type="ECO:0000313" key="3">
    <source>
        <dbReference type="Proteomes" id="UP000600449"/>
    </source>
</evidence>
<dbReference type="InterPro" id="IPR036779">
    <property type="entry name" value="LysM_dom_sf"/>
</dbReference>
<evidence type="ECO:0000259" key="1">
    <source>
        <dbReference type="PROSITE" id="PS51782"/>
    </source>
</evidence>
<dbReference type="AlphaFoldDB" id="A0A917Q867"/>
<name>A0A917Q867_9HYPH</name>
<dbReference type="CDD" id="cd00118">
    <property type="entry name" value="LysM"/>
    <property type="match status" value="1"/>
</dbReference>
<accession>A0A917Q867</accession>
<feature type="domain" description="LysM" evidence="1">
    <location>
        <begin position="78"/>
        <end position="123"/>
    </location>
</feature>
<dbReference type="SUPFAM" id="SSF54106">
    <property type="entry name" value="LysM domain"/>
    <property type="match status" value="1"/>
</dbReference>
<dbReference type="Pfam" id="PF01476">
    <property type="entry name" value="LysM"/>
    <property type="match status" value="1"/>
</dbReference>
<comment type="caution">
    <text evidence="2">The sequence shown here is derived from an EMBL/GenBank/DDBJ whole genome shotgun (WGS) entry which is preliminary data.</text>
</comment>
<proteinExistence type="predicted"/>
<dbReference type="SMART" id="SM00257">
    <property type="entry name" value="LysM"/>
    <property type="match status" value="1"/>
</dbReference>
<dbReference type="Gene3D" id="3.10.350.10">
    <property type="entry name" value="LysM domain"/>
    <property type="match status" value="1"/>
</dbReference>
<dbReference type="EMBL" id="BMMF01000005">
    <property type="protein sequence ID" value="GGK33590.1"/>
    <property type="molecule type" value="Genomic_DNA"/>
</dbReference>
<sequence>MLRLKAQPNRSRKRGDAEIACASMFEDDASAADGTAAPPVPLPGMPRAIALAVLSALLVALATQAAPRAIAQEAACAAERVVAIGDTLTNVAQRCGITPQALLEANPQISDPNILPLGTTIAIPGGSAAPSPTQAAPVPGASGSGVAPVRILPAGNPLDPRVRVFARGLPPGASVLVGAGPGPAAALYFHRAQVDATGVLSEVLVLPDWAIGPSPVHVVVEAPIGGPILRAEPWTAPAVRP</sequence>